<dbReference type="GO" id="GO:0050660">
    <property type="term" value="F:flavin adenine dinucleotide binding"/>
    <property type="evidence" value="ECO:0007669"/>
    <property type="project" value="InterPro"/>
</dbReference>
<dbReference type="PANTHER" id="PTHR11552">
    <property type="entry name" value="GLUCOSE-METHANOL-CHOLINE GMC OXIDOREDUCTASE"/>
    <property type="match status" value="1"/>
</dbReference>
<dbReference type="Gene3D" id="3.30.560.10">
    <property type="entry name" value="Glucose Oxidase, domain 3"/>
    <property type="match status" value="1"/>
</dbReference>
<gene>
    <name evidence="2" type="ORF">GJ744_003390</name>
</gene>
<evidence type="ECO:0000313" key="3">
    <source>
        <dbReference type="Proteomes" id="UP000606974"/>
    </source>
</evidence>
<dbReference type="OrthoDB" id="4367626at2759"/>
<dbReference type="EMBL" id="JAACFV010000167">
    <property type="protein sequence ID" value="KAF7503661.1"/>
    <property type="molecule type" value="Genomic_DNA"/>
</dbReference>
<dbReference type="Proteomes" id="UP000606974">
    <property type="component" value="Unassembled WGS sequence"/>
</dbReference>
<dbReference type="SUPFAM" id="SSF51905">
    <property type="entry name" value="FAD/NAD(P)-binding domain"/>
    <property type="match status" value="1"/>
</dbReference>
<dbReference type="InterPro" id="IPR036188">
    <property type="entry name" value="FAD/NAD-bd_sf"/>
</dbReference>
<organism evidence="2 3">
    <name type="scientific">Endocarpon pusillum</name>
    <dbReference type="NCBI Taxonomy" id="364733"/>
    <lineage>
        <taxon>Eukaryota</taxon>
        <taxon>Fungi</taxon>
        <taxon>Dikarya</taxon>
        <taxon>Ascomycota</taxon>
        <taxon>Pezizomycotina</taxon>
        <taxon>Eurotiomycetes</taxon>
        <taxon>Chaetothyriomycetidae</taxon>
        <taxon>Verrucariales</taxon>
        <taxon>Verrucariaceae</taxon>
        <taxon>Endocarpon</taxon>
    </lineage>
</organism>
<dbReference type="AlphaFoldDB" id="A0A8H7AAR2"/>
<evidence type="ECO:0000256" key="1">
    <source>
        <dbReference type="ARBA" id="ARBA00010790"/>
    </source>
</evidence>
<name>A0A8H7AAR2_9EURO</name>
<protein>
    <recommendedName>
        <fullName evidence="4">Glucose-methanol-choline oxidoreductase N-terminal domain-containing protein</fullName>
    </recommendedName>
</protein>
<comment type="caution">
    <text evidence="2">The sequence shown here is derived from an EMBL/GenBank/DDBJ whole genome shotgun (WGS) entry which is preliminary data.</text>
</comment>
<evidence type="ECO:0008006" key="4">
    <source>
        <dbReference type="Google" id="ProtNLM"/>
    </source>
</evidence>
<keyword evidence="3" id="KW-1185">Reference proteome</keyword>
<sequence length="93" mass="9931">MASSTHSKLPANQYDFVFVSGGTAGLVVACRLSENPEFQVLVLEAGNNHLDNARINIPAGWSAVLGSNIDWAFETSPQECVLLLAVLILLAFS</sequence>
<evidence type="ECO:0000313" key="2">
    <source>
        <dbReference type="EMBL" id="KAF7503661.1"/>
    </source>
</evidence>
<comment type="similarity">
    <text evidence="1">Belongs to the GMC oxidoreductase family.</text>
</comment>
<proteinExistence type="inferred from homology"/>
<dbReference type="GO" id="GO:0016491">
    <property type="term" value="F:oxidoreductase activity"/>
    <property type="evidence" value="ECO:0007669"/>
    <property type="project" value="TreeGrafter"/>
</dbReference>
<dbReference type="Gene3D" id="3.50.50.60">
    <property type="entry name" value="FAD/NAD(P)-binding domain"/>
    <property type="match status" value="1"/>
</dbReference>
<dbReference type="InterPro" id="IPR012132">
    <property type="entry name" value="GMC_OxRdtase"/>
</dbReference>
<reference evidence="2" key="1">
    <citation type="submission" date="2020-02" db="EMBL/GenBank/DDBJ databases">
        <authorList>
            <person name="Palmer J.M."/>
        </authorList>
    </citation>
    <scope>NUCLEOTIDE SEQUENCE</scope>
    <source>
        <strain evidence="2">EPUS1.4</strain>
        <tissue evidence="2">Thallus</tissue>
    </source>
</reference>
<dbReference type="PANTHER" id="PTHR11552:SF147">
    <property type="entry name" value="CHOLINE DEHYDROGENASE, MITOCHONDRIAL"/>
    <property type="match status" value="1"/>
</dbReference>
<accession>A0A8H7AAR2</accession>